<comment type="caution">
    <text evidence="2">The sequence shown here is derived from an EMBL/GenBank/DDBJ whole genome shotgun (WGS) entry which is preliminary data.</text>
</comment>
<feature type="signal peptide" evidence="1">
    <location>
        <begin position="1"/>
        <end position="22"/>
    </location>
</feature>
<evidence type="ECO:0000313" key="2">
    <source>
        <dbReference type="EMBL" id="MFD3003259.1"/>
    </source>
</evidence>
<sequence length="63" mass="7248">MNNRDRTYAKVLLALAIGFSFAAEVANYTINEKAPFTENQTEKKEVQERASASIYQDKISFWE</sequence>
<dbReference type="EMBL" id="JBHUOX010000026">
    <property type="protein sequence ID" value="MFD3003259.1"/>
    <property type="molecule type" value="Genomic_DNA"/>
</dbReference>
<keyword evidence="3" id="KW-1185">Reference proteome</keyword>
<gene>
    <name evidence="2" type="ORF">ACFS7Z_23050</name>
</gene>
<reference evidence="3" key="1">
    <citation type="journal article" date="2019" name="Int. J. Syst. Evol. Microbiol.">
        <title>The Global Catalogue of Microorganisms (GCM) 10K type strain sequencing project: providing services to taxonomists for standard genome sequencing and annotation.</title>
        <authorList>
            <consortium name="The Broad Institute Genomics Platform"/>
            <consortium name="The Broad Institute Genome Sequencing Center for Infectious Disease"/>
            <person name="Wu L."/>
            <person name="Ma J."/>
        </authorList>
    </citation>
    <scope>NUCLEOTIDE SEQUENCE [LARGE SCALE GENOMIC DNA]</scope>
    <source>
        <strain evidence="3">KCTC 23984</strain>
    </source>
</reference>
<organism evidence="2 3">
    <name type="scientific">Pontibacter toksunensis</name>
    <dbReference type="NCBI Taxonomy" id="1332631"/>
    <lineage>
        <taxon>Bacteria</taxon>
        <taxon>Pseudomonadati</taxon>
        <taxon>Bacteroidota</taxon>
        <taxon>Cytophagia</taxon>
        <taxon>Cytophagales</taxon>
        <taxon>Hymenobacteraceae</taxon>
        <taxon>Pontibacter</taxon>
    </lineage>
</organism>
<name>A0ABW6C3T3_9BACT</name>
<protein>
    <submittedName>
        <fullName evidence="2">Uncharacterized protein</fullName>
    </submittedName>
</protein>
<dbReference type="Proteomes" id="UP001597641">
    <property type="component" value="Unassembled WGS sequence"/>
</dbReference>
<keyword evidence="1" id="KW-0732">Signal</keyword>
<proteinExistence type="predicted"/>
<dbReference type="RefSeq" id="WP_377490285.1">
    <property type="nucleotide sequence ID" value="NZ_JBHUOX010000026.1"/>
</dbReference>
<feature type="chain" id="PRO_5046441142" evidence="1">
    <location>
        <begin position="23"/>
        <end position="63"/>
    </location>
</feature>
<evidence type="ECO:0000313" key="3">
    <source>
        <dbReference type="Proteomes" id="UP001597641"/>
    </source>
</evidence>
<accession>A0ABW6C3T3</accession>
<evidence type="ECO:0000256" key="1">
    <source>
        <dbReference type="SAM" id="SignalP"/>
    </source>
</evidence>